<protein>
    <recommendedName>
        <fullName evidence="4">Legume-specific protein</fullName>
    </recommendedName>
</protein>
<dbReference type="EMBL" id="CACTIH010000113">
    <property type="protein sequence ID" value="CAA2954391.1"/>
    <property type="molecule type" value="Genomic_DNA"/>
</dbReference>
<dbReference type="Proteomes" id="UP000594638">
    <property type="component" value="Unassembled WGS sequence"/>
</dbReference>
<dbReference type="Gramene" id="OE9A024145T1">
    <property type="protein sequence ID" value="OE9A024145C1"/>
    <property type="gene ID" value="OE9A024145"/>
</dbReference>
<gene>
    <name evidence="2" type="ORF">OLEA9_A024145</name>
</gene>
<evidence type="ECO:0000313" key="2">
    <source>
        <dbReference type="EMBL" id="CAA2954391.1"/>
    </source>
</evidence>
<name>A0A8S0PSK6_OLEEU</name>
<keyword evidence="3" id="KW-1185">Reference proteome</keyword>
<dbReference type="PANTHER" id="PTHR34670">
    <property type="entry name" value="EXPRESSED PROTEIN"/>
    <property type="match status" value="1"/>
</dbReference>
<organism evidence="2 3">
    <name type="scientific">Olea europaea subsp. europaea</name>
    <dbReference type="NCBI Taxonomy" id="158383"/>
    <lineage>
        <taxon>Eukaryota</taxon>
        <taxon>Viridiplantae</taxon>
        <taxon>Streptophyta</taxon>
        <taxon>Embryophyta</taxon>
        <taxon>Tracheophyta</taxon>
        <taxon>Spermatophyta</taxon>
        <taxon>Magnoliopsida</taxon>
        <taxon>eudicotyledons</taxon>
        <taxon>Gunneridae</taxon>
        <taxon>Pentapetalae</taxon>
        <taxon>asterids</taxon>
        <taxon>lamiids</taxon>
        <taxon>Lamiales</taxon>
        <taxon>Oleaceae</taxon>
        <taxon>Oleeae</taxon>
        <taxon>Olea</taxon>
    </lineage>
</organism>
<accession>A0A8S0PSK6</accession>
<comment type="caution">
    <text evidence="2">The sequence shown here is derived from an EMBL/GenBank/DDBJ whole genome shotgun (WGS) entry which is preliminary data.</text>
</comment>
<reference evidence="2 3" key="1">
    <citation type="submission" date="2019-12" db="EMBL/GenBank/DDBJ databases">
        <authorList>
            <person name="Alioto T."/>
            <person name="Alioto T."/>
            <person name="Gomez Garrido J."/>
        </authorList>
    </citation>
    <scope>NUCLEOTIDE SEQUENCE [LARGE SCALE GENOMIC DNA]</scope>
</reference>
<evidence type="ECO:0008006" key="4">
    <source>
        <dbReference type="Google" id="ProtNLM"/>
    </source>
</evidence>
<dbReference type="PANTHER" id="PTHR34670:SF8">
    <property type="entry name" value="EXPRESSED PROTEIN"/>
    <property type="match status" value="1"/>
</dbReference>
<evidence type="ECO:0000256" key="1">
    <source>
        <dbReference type="SAM" id="MobiDB-lite"/>
    </source>
</evidence>
<sequence length="89" mass="9717">MEGLIPFVYKAIVQYRNGGKGVMGTWLNDSSSTYYMRLPGDSGRLQPSDIQIFRSDCGFAAGSSPPPEGKRFSSQSTGRHLTSRRAVKG</sequence>
<evidence type="ECO:0000313" key="3">
    <source>
        <dbReference type="Proteomes" id="UP000594638"/>
    </source>
</evidence>
<proteinExistence type="predicted"/>
<feature type="region of interest" description="Disordered" evidence="1">
    <location>
        <begin position="61"/>
        <end position="89"/>
    </location>
</feature>
<dbReference type="AlphaFoldDB" id="A0A8S0PSK6"/>
<dbReference type="OrthoDB" id="691358at2759"/>